<comment type="caution">
    <text evidence="2">The sequence shown here is derived from an EMBL/GenBank/DDBJ whole genome shotgun (WGS) entry which is preliminary data.</text>
</comment>
<evidence type="ECO:0000259" key="1">
    <source>
        <dbReference type="Pfam" id="PF13290"/>
    </source>
</evidence>
<dbReference type="PROSITE" id="PS51257">
    <property type="entry name" value="PROKAR_LIPOPROTEIN"/>
    <property type="match status" value="1"/>
</dbReference>
<dbReference type="InterPro" id="IPR014867">
    <property type="entry name" value="Spore_coat_CotH_CotH2/3/7"/>
</dbReference>
<dbReference type="AlphaFoldDB" id="A0A4Y8LJ41"/>
<organism evidence="2 3">
    <name type="scientific">Jeotgalibacillus salarius</name>
    <dbReference type="NCBI Taxonomy" id="546023"/>
    <lineage>
        <taxon>Bacteria</taxon>
        <taxon>Bacillati</taxon>
        <taxon>Bacillota</taxon>
        <taxon>Bacilli</taxon>
        <taxon>Bacillales</taxon>
        <taxon>Caryophanaceae</taxon>
        <taxon>Jeotgalibacillus</taxon>
    </lineage>
</organism>
<feature type="domain" description="GH29D-like beta-sandwich" evidence="1">
    <location>
        <begin position="54"/>
        <end position="109"/>
    </location>
</feature>
<dbReference type="OrthoDB" id="9806464at2"/>
<dbReference type="Pfam" id="PF13290">
    <property type="entry name" value="CHB_HEX_C_1"/>
    <property type="match status" value="1"/>
</dbReference>
<evidence type="ECO:0000313" key="2">
    <source>
        <dbReference type="EMBL" id="TFE01721.1"/>
    </source>
</evidence>
<accession>A0A4Y8LJ41</accession>
<protein>
    <recommendedName>
        <fullName evidence="1">GH29D-like beta-sandwich domain-containing protein</fullName>
    </recommendedName>
</protein>
<sequence>MKRWSFALSIIGVACMMLGTVWIASLLNGKSSGEVLQNSLNGGNNAGETSFSLPSGLYEDGTEVSLSADVSEIYYTLDGSEPSERSNRYTEPLQVSDTTVIRAAARLPDGTLTVPYMQTYFTESNDLPVISVAADPEDLWSEEKGIYVEGPGASAEYPYDGANYWMDWKITVQMEYLRDQEGVYSSLADMEIFGGETRTKPQRSFMIDAESEYGNSELLYPFFDSLPYSSYESIILRNGGQDFERTHMLDALVSTLAIEIGLDAQVYQPVVLYLNGEYWGLYDLRERIDHHYFSRHHKVSRDNLILLEADAEEKEGSDESYIGMIAYIQSNDTAEPEVYQVIEDEMDIDNFIDYILTELYIGNTDWPSHNIRFWKNTNPETKWKWIVYDSDVSFQDASENTVQRFYDYKGKGDDKLYSSYLFRELLKNEEFRVRFEERSRELYSSTLSSEYIVATIERLAAEIRPEMDGHLEKWDGNLQEWEAEVQALKAFARERNDYMTRHIDELMDQYQQGGS</sequence>
<dbReference type="RefSeq" id="WP_134381436.1">
    <property type="nucleotide sequence ID" value="NZ_SORX01000004.1"/>
</dbReference>
<name>A0A4Y8LJ41_9BACL</name>
<gene>
    <name evidence="2" type="ORF">E2626_09130</name>
</gene>
<dbReference type="Pfam" id="PF08757">
    <property type="entry name" value="CotH"/>
    <property type="match status" value="1"/>
</dbReference>
<dbReference type="InterPro" id="IPR059177">
    <property type="entry name" value="GH29D-like_dom"/>
</dbReference>
<dbReference type="Proteomes" id="UP000297776">
    <property type="component" value="Unassembled WGS sequence"/>
</dbReference>
<evidence type="ECO:0000313" key="3">
    <source>
        <dbReference type="Proteomes" id="UP000297776"/>
    </source>
</evidence>
<reference evidence="2 3" key="1">
    <citation type="submission" date="2019-03" db="EMBL/GenBank/DDBJ databases">
        <authorList>
            <person name="Yang Y."/>
        </authorList>
    </citation>
    <scope>NUCLEOTIDE SEQUENCE [LARGE SCALE GENOMIC DNA]</scope>
    <source>
        <strain evidence="2 3">ASL-1</strain>
    </source>
</reference>
<dbReference type="EMBL" id="SORX01000004">
    <property type="protein sequence ID" value="TFE01721.1"/>
    <property type="molecule type" value="Genomic_DNA"/>
</dbReference>
<keyword evidence="3" id="KW-1185">Reference proteome</keyword>
<proteinExistence type="predicted"/>